<dbReference type="AlphaFoldDB" id="A0A0F8ZGG9"/>
<feature type="non-terminal residue" evidence="1">
    <location>
        <position position="85"/>
    </location>
</feature>
<comment type="caution">
    <text evidence="1">The sequence shown here is derived from an EMBL/GenBank/DDBJ whole genome shotgun (WGS) entry which is preliminary data.</text>
</comment>
<dbReference type="EMBL" id="LAZR01063642">
    <property type="protein sequence ID" value="KKK59106.1"/>
    <property type="molecule type" value="Genomic_DNA"/>
</dbReference>
<sequence length="85" mass="9600">MIGYHYTLMKNLGSILSVGLLPQSLSDDDFIYLSGPFNGNFPTEGTHVFRELLAPEDAFLVLAWLALGRNDYNICLLEVKYDEKD</sequence>
<gene>
    <name evidence="1" type="ORF">LCGC14_3037730</name>
</gene>
<proteinExistence type="predicted"/>
<protein>
    <submittedName>
        <fullName evidence="1">Uncharacterized protein</fullName>
    </submittedName>
</protein>
<organism evidence="1">
    <name type="scientific">marine sediment metagenome</name>
    <dbReference type="NCBI Taxonomy" id="412755"/>
    <lineage>
        <taxon>unclassified sequences</taxon>
        <taxon>metagenomes</taxon>
        <taxon>ecological metagenomes</taxon>
    </lineage>
</organism>
<accession>A0A0F8ZGG9</accession>
<name>A0A0F8ZGG9_9ZZZZ</name>
<evidence type="ECO:0000313" key="1">
    <source>
        <dbReference type="EMBL" id="KKK59106.1"/>
    </source>
</evidence>
<reference evidence="1" key="1">
    <citation type="journal article" date="2015" name="Nature">
        <title>Complex archaea that bridge the gap between prokaryotes and eukaryotes.</title>
        <authorList>
            <person name="Spang A."/>
            <person name="Saw J.H."/>
            <person name="Jorgensen S.L."/>
            <person name="Zaremba-Niedzwiedzka K."/>
            <person name="Martijn J."/>
            <person name="Lind A.E."/>
            <person name="van Eijk R."/>
            <person name="Schleper C."/>
            <person name="Guy L."/>
            <person name="Ettema T.J."/>
        </authorList>
    </citation>
    <scope>NUCLEOTIDE SEQUENCE</scope>
</reference>